<evidence type="ECO:0000313" key="4">
    <source>
        <dbReference type="EMBL" id="PMD33473.1"/>
    </source>
</evidence>
<protein>
    <submittedName>
        <fullName evidence="4">Ankyrin</fullName>
    </submittedName>
</protein>
<feature type="repeat" description="ANK" evidence="2">
    <location>
        <begin position="944"/>
        <end position="979"/>
    </location>
</feature>
<proteinExistence type="predicted"/>
<dbReference type="PROSITE" id="PS50088">
    <property type="entry name" value="ANK_REPEAT"/>
    <property type="match status" value="4"/>
</dbReference>
<dbReference type="AlphaFoldDB" id="A0A2J6R4N9"/>
<feature type="repeat" description="ANK" evidence="2">
    <location>
        <begin position="667"/>
        <end position="699"/>
    </location>
</feature>
<accession>A0A2J6R4N9</accession>
<dbReference type="Proteomes" id="UP000235786">
    <property type="component" value="Unassembled WGS sequence"/>
</dbReference>
<dbReference type="InterPro" id="IPR002110">
    <property type="entry name" value="Ankyrin_rpt"/>
</dbReference>
<dbReference type="InterPro" id="IPR027417">
    <property type="entry name" value="P-loop_NTPase"/>
</dbReference>
<dbReference type="InterPro" id="IPR007111">
    <property type="entry name" value="NACHT_NTPase"/>
</dbReference>
<dbReference type="SUPFAM" id="SSF52540">
    <property type="entry name" value="P-loop containing nucleoside triphosphate hydrolases"/>
    <property type="match status" value="1"/>
</dbReference>
<feature type="repeat" description="ANK" evidence="2">
    <location>
        <begin position="911"/>
        <end position="943"/>
    </location>
</feature>
<evidence type="ECO:0000256" key="1">
    <source>
        <dbReference type="ARBA" id="ARBA00022737"/>
    </source>
</evidence>
<dbReference type="PROSITE" id="PS50837">
    <property type="entry name" value="NACHT"/>
    <property type="match status" value="1"/>
</dbReference>
<dbReference type="PROSITE" id="PS50297">
    <property type="entry name" value="ANK_REP_REGION"/>
    <property type="match status" value="3"/>
</dbReference>
<gene>
    <name evidence="4" type="ORF">L207DRAFT_571614</name>
</gene>
<dbReference type="Pfam" id="PF00023">
    <property type="entry name" value="Ank"/>
    <property type="match status" value="2"/>
</dbReference>
<dbReference type="SMART" id="SM00248">
    <property type="entry name" value="ANK"/>
    <property type="match status" value="6"/>
</dbReference>
<reference evidence="4 5" key="1">
    <citation type="submission" date="2016-04" db="EMBL/GenBank/DDBJ databases">
        <title>A degradative enzymes factory behind the ericoid mycorrhizal symbiosis.</title>
        <authorList>
            <consortium name="DOE Joint Genome Institute"/>
            <person name="Martino E."/>
            <person name="Morin E."/>
            <person name="Grelet G."/>
            <person name="Kuo A."/>
            <person name="Kohler A."/>
            <person name="Daghino S."/>
            <person name="Barry K."/>
            <person name="Choi C."/>
            <person name="Cichocki N."/>
            <person name="Clum A."/>
            <person name="Copeland A."/>
            <person name="Hainaut M."/>
            <person name="Haridas S."/>
            <person name="Labutti K."/>
            <person name="Lindquist E."/>
            <person name="Lipzen A."/>
            <person name="Khouja H.-R."/>
            <person name="Murat C."/>
            <person name="Ohm R."/>
            <person name="Olson A."/>
            <person name="Spatafora J."/>
            <person name="Veneault-Fourrey C."/>
            <person name="Henrissat B."/>
            <person name="Grigoriev I."/>
            <person name="Martin F."/>
            <person name="Perotto S."/>
        </authorList>
    </citation>
    <scope>NUCLEOTIDE SEQUENCE [LARGE SCALE GENOMIC DNA]</scope>
    <source>
        <strain evidence="4 5">F</strain>
    </source>
</reference>
<evidence type="ECO:0000256" key="2">
    <source>
        <dbReference type="PROSITE-ProRule" id="PRU00023"/>
    </source>
</evidence>
<keyword evidence="1" id="KW-0677">Repeat</keyword>
<sequence length="1046" mass="118359">MGDPFSISLNIGGLIQLADLVVNKTWPFLKEAKNQRSEIAKLSCEVASLAGILHSLRLLAEGSTVPIKHDDILECQMTLEGLRDRLKKGHGTSSGKRDQVKKLVQQLCFPYERVEMQKILERLDRLKSTFNLALTAESISSQINLKADVKAVKDELFRRKALEAKIEVDEEQKKVLDFFGRVSPKENHAMSLKLRHEGTGLWLLKESRFNEWLQNCDSQIWLHGIPGAGKTVLASLVIEKVLQVCKPSEAVAFFYCDYKDTAKQDPCYILASIASQIAIQHEKAYEILEEEYKIHPGTTDVKHLKPEVLVNVLKKQLRLFDFATLIIDGLDECGDNTANMLDHLVLLAQEFKLALRLAIISRDELIIRKRLTDIDCESISIAAVSSDIRLYAASEIERRVRNGRLLVENSSTTEVILQKLIDKAQGMFRWVVCQLDFICDLTSDDECCKALDGPAPTLFDIYERLLLRLQRRPKSTQDLVKSALIWILFPARSLSIKELCEVVTIRTGSKEKTSPVASNQIRKFCSSLIREAADGEHLEAAHFTVKEFFNNITKESHPHIAHFCLSETEAYLEFSKVCLTYINFKDFYKPIPRFDDLLDTFVDHPFYEHAAKFWVGYAKKHWTDENVLRLAKQLFKPSMSTNFKLWRNRLILSVHDCPEIMERIDHFGDSPLHWAAYLGIHQLIEWLVSHGQDVDLAAALGTPLSAAMSCEEMTDIWIRNPYIVVPPFSEDHMVFLRGNLDEGRKTCLKALIQSGARTEHIFECEIDGKIYNLPLREVLLYSGDIRLLEMESSAIEFFDEGVAARLKHLSTFVGQDYAAQVVQMLRRMKRTYITPEFQVAFDGYVDGLEDGIEPDFEDMNEIWAAAQSDQADVLESLLEERSYFRINEKDDYWDYSDVDEDDEDDEKHHNDGKNALHWAACAGSSECIQILMDAGASVHITAKGGRTALHFAAGSLNIGAKRCIEMLVDAGLSLHTKDDEGWTALHYAAFSGSRKNVEFLLEKGLDPHLPNNSGHTACQLAAESGSGDVPKLILEHERGGFPGCMS</sequence>
<evidence type="ECO:0000313" key="5">
    <source>
        <dbReference type="Proteomes" id="UP000235786"/>
    </source>
</evidence>
<feature type="repeat" description="ANK" evidence="2">
    <location>
        <begin position="980"/>
        <end position="1012"/>
    </location>
</feature>
<keyword evidence="2" id="KW-0040">ANK repeat</keyword>
<dbReference type="PANTHER" id="PTHR10039">
    <property type="entry name" value="AMELOGENIN"/>
    <property type="match status" value="1"/>
</dbReference>
<dbReference type="InterPro" id="IPR056884">
    <property type="entry name" value="NPHP3-like_N"/>
</dbReference>
<evidence type="ECO:0000259" key="3">
    <source>
        <dbReference type="PROSITE" id="PS50837"/>
    </source>
</evidence>
<dbReference type="STRING" id="1149755.A0A2J6R4N9"/>
<dbReference type="EMBL" id="KZ613956">
    <property type="protein sequence ID" value="PMD33473.1"/>
    <property type="molecule type" value="Genomic_DNA"/>
</dbReference>
<dbReference type="Pfam" id="PF24883">
    <property type="entry name" value="NPHP3_N"/>
    <property type="match status" value="1"/>
</dbReference>
<dbReference type="Gene3D" id="3.40.50.300">
    <property type="entry name" value="P-loop containing nucleotide triphosphate hydrolases"/>
    <property type="match status" value="1"/>
</dbReference>
<dbReference type="Pfam" id="PF12796">
    <property type="entry name" value="Ank_2"/>
    <property type="match status" value="1"/>
</dbReference>
<dbReference type="OrthoDB" id="163438at2759"/>
<keyword evidence="5" id="KW-1185">Reference proteome</keyword>
<feature type="domain" description="NACHT" evidence="3">
    <location>
        <begin position="218"/>
        <end position="332"/>
    </location>
</feature>
<name>A0A2J6R4N9_HYAVF</name>
<dbReference type="InterPro" id="IPR036770">
    <property type="entry name" value="Ankyrin_rpt-contain_sf"/>
</dbReference>
<organism evidence="4 5">
    <name type="scientific">Hyaloscypha variabilis (strain UAMH 11265 / GT02V1 / F)</name>
    <name type="common">Meliniomyces variabilis</name>
    <dbReference type="NCBI Taxonomy" id="1149755"/>
    <lineage>
        <taxon>Eukaryota</taxon>
        <taxon>Fungi</taxon>
        <taxon>Dikarya</taxon>
        <taxon>Ascomycota</taxon>
        <taxon>Pezizomycotina</taxon>
        <taxon>Leotiomycetes</taxon>
        <taxon>Helotiales</taxon>
        <taxon>Hyaloscyphaceae</taxon>
        <taxon>Hyaloscypha</taxon>
        <taxon>Hyaloscypha variabilis</taxon>
    </lineage>
</organism>
<dbReference type="Gene3D" id="1.25.40.20">
    <property type="entry name" value="Ankyrin repeat-containing domain"/>
    <property type="match status" value="2"/>
</dbReference>
<dbReference type="SUPFAM" id="SSF48403">
    <property type="entry name" value="Ankyrin repeat"/>
    <property type="match status" value="1"/>
</dbReference>
<dbReference type="PANTHER" id="PTHR10039:SF15">
    <property type="entry name" value="NACHT DOMAIN-CONTAINING PROTEIN"/>
    <property type="match status" value="1"/>
</dbReference>